<accession>A0ABQ6M8K3</accession>
<dbReference type="InterPro" id="IPR013216">
    <property type="entry name" value="Methyltransf_11"/>
</dbReference>
<evidence type="ECO:0000256" key="1">
    <source>
        <dbReference type="SAM" id="MobiDB-lite"/>
    </source>
</evidence>
<feature type="compositionally biased region" description="Basic residues" evidence="1">
    <location>
        <begin position="376"/>
        <end position="386"/>
    </location>
</feature>
<keyword evidence="2" id="KW-0732">Signal</keyword>
<evidence type="ECO:0000256" key="2">
    <source>
        <dbReference type="SAM" id="SignalP"/>
    </source>
</evidence>
<evidence type="ECO:0000313" key="5">
    <source>
        <dbReference type="Proteomes" id="UP001165060"/>
    </source>
</evidence>
<dbReference type="CDD" id="cd02440">
    <property type="entry name" value="AdoMet_MTases"/>
    <property type="match status" value="1"/>
</dbReference>
<dbReference type="Proteomes" id="UP001165060">
    <property type="component" value="Unassembled WGS sequence"/>
</dbReference>
<feature type="signal peptide" evidence="2">
    <location>
        <begin position="1"/>
        <end position="18"/>
    </location>
</feature>
<reference evidence="4 5" key="1">
    <citation type="journal article" date="2023" name="Commun. Biol.">
        <title>Genome analysis of Parmales, the sister group of diatoms, reveals the evolutionary specialization of diatoms from phago-mixotrophs to photoautotrophs.</title>
        <authorList>
            <person name="Ban H."/>
            <person name="Sato S."/>
            <person name="Yoshikawa S."/>
            <person name="Yamada K."/>
            <person name="Nakamura Y."/>
            <person name="Ichinomiya M."/>
            <person name="Sato N."/>
            <person name="Blanc-Mathieu R."/>
            <person name="Endo H."/>
            <person name="Kuwata A."/>
            <person name="Ogata H."/>
        </authorList>
    </citation>
    <scope>NUCLEOTIDE SEQUENCE [LARGE SCALE GENOMIC DNA]</scope>
</reference>
<protein>
    <recommendedName>
        <fullName evidence="3">Methyltransferase type 11 domain-containing protein</fullName>
    </recommendedName>
</protein>
<evidence type="ECO:0000259" key="3">
    <source>
        <dbReference type="Pfam" id="PF08241"/>
    </source>
</evidence>
<evidence type="ECO:0000313" key="4">
    <source>
        <dbReference type="EMBL" id="GMI21507.1"/>
    </source>
</evidence>
<sequence length="395" mass="42295">MLLPSLLALALLLAPSAPLAPPLLSPKALFLPPTPAPDALLASPDDPSLPLTLSAVGTSFVGSRSPLTITASCSDSSFTGSGTTATFVDLVPPAASSPRDFVPMRDTFRSPLVSFLYERGWRESFAAAGFPGPAEEVRLARAFFATGAKEGALVAAEGALVDMSCGSGVLTREFCEPSEASPRFTRILACDFSPAMLRETRDRLGRAGGAGGAAPELYRVDVARLPFREGSVDFCNAGAALHAWPDVERGLGEVHRTLRPGGKLFATTFLARYFSRMIGSKRMSQYQQFESKELLRGLCVGAGFREEDVDVQVLGKACVVIRATKAMAVEEEAVEEEPAEEVKPVAEKLEVVVQEKVEEEKQPAVEEVVAEEKLKPAKKKKAPKKEKKSEAGEEQ</sequence>
<dbReference type="PANTHER" id="PTHR43591">
    <property type="entry name" value="METHYLTRANSFERASE"/>
    <property type="match status" value="1"/>
</dbReference>
<feature type="domain" description="Methyltransferase type 11" evidence="3">
    <location>
        <begin position="161"/>
        <end position="265"/>
    </location>
</feature>
<organism evidence="4 5">
    <name type="scientific">Tetraparma gracilis</name>
    <dbReference type="NCBI Taxonomy" id="2962635"/>
    <lineage>
        <taxon>Eukaryota</taxon>
        <taxon>Sar</taxon>
        <taxon>Stramenopiles</taxon>
        <taxon>Ochrophyta</taxon>
        <taxon>Bolidophyceae</taxon>
        <taxon>Parmales</taxon>
        <taxon>Triparmaceae</taxon>
        <taxon>Tetraparma</taxon>
    </lineage>
</organism>
<dbReference type="InterPro" id="IPR029063">
    <property type="entry name" value="SAM-dependent_MTases_sf"/>
</dbReference>
<feature type="chain" id="PRO_5045631260" description="Methyltransferase type 11 domain-containing protein" evidence="2">
    <location>
        <begin position="19"/>
        <end position="395"/>
    </location>
</feature>
<comment type="caution">
    <text evidence="4">The sequence shown here is derived from an EMBL/GenBank/DDBJ whole genome shotgun (WGS) entry which is preliminary data.</text>
</comment>
<gene>
    <name evidence="4" type="ORF">TeGR_g1297</name>
</gene>
<name>A0ABQ6M8K3_9STRA</name>
<dbReference type="Gene3D" id="3.40.50.150">
    <property type="entry name" value="Vaccinia Virus protein VP39"/>
    <property type="match status" value="1"/>
</dbReference>
<dbReference type="Pfam" id="PF08241">
    <property type="entry name" value="Methyltransf_11"/>
    <property type="match status" value="1"/>
</dbReference>
<dbReference type="EMBL" id="BRYB01002544">
    <property type="protein sequence ID" value="GMI21507.1"/>
    <property type="molecule type" value="Genomic_DNA"/>
</dbReference>
<dbReference type="PANTHER" id="PTHR43591:SF99">
    <property type="entry name" value="OS06G0646000 PROTEIN"/>
    <property type="match status" value="1"/>
</dbReference>
<proteinExistence type="predicted"/>
<feature type="region of interest" description="Disordered" evidence="1">
    <location>
        <begin position="357"/>
        <end position="395"/>
    </location>
</feature>
<feature type="compositionally biased region" description="Basic and acidic residues" evidence="1">
    <location>
        <begin position="357"/>
        <end position="375"/>
    </location>
</feature>
<dbReference type="SUPFAM" id="SSF53335">
    <property type="entry name" value="S-adenosyl-L-methionine-dependent methyltransferases"/>
    <property type="match status" value="1"/>
</dbReference>
<keyword evidence="5" id="KW-1185">Reference proteome</keyword>